<dbReference type="EMBL" id="PDBW01000001">
    <property type="protein sequence ID" value="PFH02451.1"/>
    <property type="molecule type" value="Genomic_DNA"/>
</dbReference>
<protein>
    <recommendedName>
        <fullName evidence="3">Polymerase beta nucleotidyltransferase domain-containing protein</fullName>
    </recommendedName>
</protein>
<evidence type="ECO:0000313" key="1">
    <source>
        <dbReference type="EMBL" id="PFH02451.1"/>
    </source>
</evidence>
<dbReference type="RefSeq" id="WP_003515638.1">
    <property type="nucleotide sequence ID" value="NZ_CP013828.1"/>
</dbReference>
<evidence type="ECO:0000313" key="2">
    <source>
        <dbReference type="Proteomes" id="UP000223596"/>
    </source>
</evidence>
<reference evidence="1 2" key="1">
    <citation type="submission" date="2017-09" db="EMBL/GenBank/DDBJ databases">
        <title>Evaluation of Pacific Biosciences Sequencing Technology to Finishing C. thermocellum Genome Sequences.</title>
        <authorList>
            <person name="Brown S."/>
        </authorList>
    </citation>
    <scope>NUCLEOTIDE SEQUENCE [LARGE SCALE GENOMIC DNA]</scope>
    <source>
        <strain evidence="1 2">AD2</strain>
    </source>
</reference>
<name>A0AB36TFS6_ACETH</name>
<comment type="caution">
    <text evidence="1">The sequence shown here is derived from an EMBL/GenBank/DDBJ whole genome shotgun (WGS) entry which is preliminary data.</text>
</comment>
<accession>A0AB36TFS6</accession>
<organism evidence="1 2">
    <name type="scientific">Acetivibrio thermocellus AD2</name>
    <dbReference type="NCBI Taxonomy" id="1138384"/>
    <lineage>
        <taxon>Bacteria</taxon>
        <taxon>Bacillati</taxon>
        <taxon>Bacillota</taxon>
        <taxon>Clostridia</taxon>
        <taxon>Eubacteriales</taxon>
        <taxon>Oscillospiraceae</taxon>
        <taxon>Acetivibrio</taxon>
    </lineage>
</organism>
<dbReference type="SUPFAM" id="SSF81301">
    <property type="entry name" value="Nucleotidyltransferase"/>
    <property type="match status" value="1"/>
</dbReference>
<dbReference type="Gene3D" id="3.30.460.10">
    <property type="entry name" value="Beta Polymerase, domain 2"/>
    <property type="match status" value="1"/>
</dbReference>
<evidence type="ECO:0008006" key="3">
    <source>
        <dbReference type="Google" id="ProtNLM"/>
    </source>
</evidence>
<sequence>MRSVSLTNDRGLKRILDIMERCSEKVDVKIMSIVLYGARAKGDKTSQSVYEFLVLSNNDTPLDKFILFNETVKLELLSEKYLNVNILNYTPEIFEEILYKDEMVGTFLYMICRENIILYDRYGTFMSIKERMLNSKIKSEEIFLRQCIEFSKKIGSEKWVRKFDKTLMHYMYRNNRKRL</sequence>
<dbReference type="InterPro" id="IPR043519">
    <property type="entry name" value="NT_sf"/>
</dbReference>
<dbReference type="AlphaFoldDB" id="A0AB36TFS6"/>
<dbReference type="GeneID" id="35804320"/>
<gene>
    <name evidence="1" type="ORF">M972_111226</name>
</gene>
<proteinExistence type="predicted"/>
<dbReference type="Proteomes" id="UP000223596">
    <property type="component" value="Unassembled WGS sequence"/>
</dbReference>